<feature type="chain" id="PRO_5045465414" evidence="1">
    <location>
        <begin position="23"/>
        <end position="662"/>
    </location>
</feature>
<feature type="signal peptide" evidence="1">
    <location>
        <begin position="1"/>
        <end position="22"/>
    </location>
</feature>
<proteinExistence type="predicted"/>
<dbReference type="EMBL" id="CP107006">
    <property type="protein sequence ID" value="UYQ91621.1"/>
    <property type="molecule type" value="Genomic_DNA"/>
</dbReference>
<organism evidence="3 4">
    <name type="scientific">Chitinophaga horti</name>
    <dbReference type="NCBI Taxonomy" id="2920382"/>
    <lineage>
        <taxon>Bacteria</taxon>
        <taxon>Pseudomonadati</taxon>
        <taxon>Bacteroidota</taxon>
        <taxon>Chitinophagia</taxon>
        <taxon>Chitinophagales</taxon>
        <taxon>Chitinophagaceae</taxon>
        <taxon>Chitinophaga</taxon>
    </lineage>
</organism>
<evidence type="ECO:0000256" key="1">
    <source>
        <dbReference type="SAM" id="SignalP"/>
    </source>
</evidence>
<evidence type="ECO:0000259" key="2">
    <source>
        <dbReference type="Pfam" id="PF12969"/>
    </source>
</evidence>
<gene>
    <name evidence="3" type="ORF">MKQ68_16140</name>
</gene>
<dbReference type="InterPro" id="IPR024618">
    <property type="entry name" value="DUF3857"/>
</dbReference>
<evidence type="ECO:0000313" key="3">
    <source>
        <dbReference type="EMBL" id="UYQ91621.1"/>
    </source>
</evidence>
<sequence length="662" mass="75609">MNKLICQLAIFLCFALPVSLHAQTNRHLPSDWEQARMTLTTITDSSLFRDDFTILLHNVTCDFILTPPEEAEGVGYYRQVHRRLRVNTQKGSDSLSSIVLPLLPNETIVFMRARVLRPGEEPVELSGRLQAAGTRQHPTSVLQIDPVPVGGELEYEIKSVVSNDLAGSEYMQAEYPILETKFTLLFPKKYQIRTVSRNGYPDAALTAAKNHRVWEVSTGLIPGKKQHVFNYYQPQLQGIQFSLQKFVTDTDKRKRDTVPYNWQIYGEEQFFKYFFLDKDEFNRLQKEMDTWAFLKQQKPLPLLIYQIEHFIKNKYQVSKFYDFDQLQDISSILRTKQTNEIGITKLMAAAFYMMRIRCQLMMVNDRERYPLDSDIANFSAARNVLLYFPDINQALAPTETSYQLPYYPPAWANIPALIASDTVIDGTSKVRTRFGRSPMPDYTTSGIRNETEIWVNDSSANTLLRSKQSFSGFADAQVKMLLGHLDANSKTSFNSTILLKPERENIVSVQAVNTTWSPVDMNAPFTLNSQYRVPYFVLGEDKTLTVTVGSLLAYQYQPVRGLPPSDQPVELPYPCYFEKKVIVHIPAGYKVKNKADFNVDLTNIDSISGLRLGMLQSGNTVTLLATEWYKQPLITGSSRAAFDRVQKAIAFLRSKNLVLEKE</sequence>
<evidence type="ECO:0000313" key="4">
    <source>
        <dbReference type="Proteomes" id="UP001162741"/>
    </source>
</evidence>
<name>A0ABY6IWQ1_9BACT</name>
<accession>A0ABY6IWQ1</accession>
<protein>
    <submittedName>
        <fullName evidence="3">DUF3857 domain-containing protein</fullName>
    </submittedName>
</protein>
<reference evidence="3" key="1">
    <citation type="submission" date="2022-10" db="EMBL/GenBank/DDBJ databases">
        <title>Chitinophaga sp. nov., isolated from soil.</title>
        <authorList>
            <person name="Jeon C.O."/>
        </authorList>
    </citation>
    <scope>NUCLEOTIDE SEQUENCE</scope>
    <source>
        <strain evidence="3">R8</strain>
    </source>
</reference>
<dbReference type="Proteomes" id="UP001162741">
    <property type="component" value="Chromosome"/>
</dbReference>
<keyword evidence="4" id="KW-1185">Reference proteome</keyword>
<keyword evidence="1" id="KW-0732">Signal</keyword>
<feature type="domain" description="DUF3857" evidence="2">
    <location>
        <begin position="78"/>
        <end position="217"/>
    </location>
</feature>
<dbReference type="Gene3D" id="2.60.40.3140">
    <property type="match status" value="1"/>
</dbReference>
<dbReference type="Pfam" id="PF12969">
    <property type="entry name" value="DUF3857"/>
    <property type="match status" value="1"/>
</dbReference>
<dbReference type="RefSeq" id="WP_264280014.1">
    <property type="nucleotide sequence ID" value="NZ_CP107006.1"/>
</dbReference>